<evidence type="ECO:0000256" key="1">
    <source>
        <dbReference type="ARBA" id="ARBA00006484"/>
    </source>
</evidence>
<reference evidence="3" key="1">
    <citation type="submission" date="2022-08" db="EMBL/GenBank/DDBJ databases">
        <authorList>
            <person name="Gutierrez-Valencia J."/>
        </authorList>
    </citation>
    <scope>NUCLEOTIDE SEQUENCE</scope>
</reference>
<dbReference type="PANTHER" id="PTHR43180">
    <property type="entry name" value="3-OXOACYL-(ACYL-CARRIER-PROTEIN) REDUCTASE (AFU_ORTHOLOGUE AFUA_6G11210)"/>
    <property type="match status" value="1"/>
</dbReference>
<keyword evidence="4" id="KW-1185">Reference proteome</keyword>
<name>A0AAV0JC21_9ROSI</name>
<keyword evidence="2" id="KW-0560">Oxidoreductase</keyword>
<dbReference type="Pfam" id="PF13561">
    <property type="entry name" value="adh_short_C2"/>
    <property type="match status" value="1"/>
</dbReference>
<dbReference type="InterPro" id="IPR036291">
    <property type="entry name" value="NAD(P)-bd_dom_sf"/>
</dbReference>
<organism evidence="3 4">
    <name type="scientific">Linum tenue</name>
    <dbReference type="NCBI Taxonomy" id="586396"/>
    <lineage>
        <taxon>Eukaryota</taxon>
        <taxon>Viridiplantae</taxon>
        <taxon>Streptophyta</taxon>
        <taxon>Embryophyta</taxon>
        <taxon>Tracheophyta</taxon>
        <taxon>Spermatophyta</taxon>
        <taxon>Magnoliopsida</taxon>
        <taxon>eudicotyledons</taxon>
        <taxon>Gunneridae</taxon>
        <taxon>Pentapetalae</taxon>
        <taxon>rosids</taxon>
        <taxon>fabids</taxon>
        <taxon>Malpighiales</taxon>
        <taxon>Linaceae</taxon>
        <taxon>Linum</taxon>
    </lineage>
</organism>
<dbReference type="PRINTS" id="PR00081">
    <property type="entry name" value="GDHRDH"/>
</dbReference>
<dbReference type="PRINTS" id="PR00080">
    <property type="entry name" value="SDRFAMILY"/>
</dbReference>
<evidence type="ECO:0000256" key="2">
    <source>
        <dbReference type="ARBA" id="ARBA00023002"/>
    </source>
</evidence>
<proteinExistence type="inferred from homology"/>
<dbReference type="SUPFAM" id="SSF51735">
    <property type="entry name" value="NAD(P)-binding Rossmann-fold domains"/>
    <property type="match status" value="1"/>
</dbReference>
<dbReference type="FunFam" id="3.40.50.720:FF:000084">
    <property type="entry name" value="Short-chain dehydrogenase reductase"/>
    <property type="match status" value="1"/>
</dbReference>
<evidence type="ECO:0000313" key="4">
    <source>
        <dbReference type="Proteomes" id="UP001154282"/>
    </source>
</evidence>
<accession>A0AAV0JC21</accession>
<dbReference type="AlphaFoldDB" id="A0AAV0JC21"/>
<dbReference type="PANTHER" id="PTHR43180:SF45">
    <property type="entry name" value="SECOISOLARICIRESINOL DEHYDROGENASE-LIKE ISOFORM X1"/>
    <property type="match status" value="1"/>
</dbReference>
<dbReference type="Gene3D" id="3.40.50.720">
    <property type="entry name" value="NAD(P)-binding Rossmann-like Domain"/>
    <property type="match status" value="1"/>
</dbReference>
<dbReference type="GO" id="GO:0016491">
    <property type="term" value="F:oxidoreductase activity"/>
    <property type="evidence" value="ECO:0007669"/>
    <property type="project" value="UniProtKB-KW"/>
</dbReference>
<sequence length="298" mass="31232">MLVFLNHHIKPQTRKKEPNLSSKEGDDQIEEMKGFAPLAPIAKRLQGKVAVITGGATGLGASAARLFARHGAKVVIADIQPEPGRLLSEEINSSAAASYVHCDVTVDADVRNAVDAAVSTHGRLDVMLSNAGVIARPDTMAIASTDPDDFRRVFDVNVYGAFLAAKHAARVMIPEGKGSILMSGSMVTASYGAAPHLYVATKHAVVGLAKNLCVELGGYGIRVNSISPYGVATPMGVESSGLDEETYEGLFTAMANLKGVVFKAEDVAEAALTLVSDESRYISGVNLLVDGGHSLKSA</sequence>
<dbReference type="Proteomes" id="UP001154282">
    <property type="component" value="Unassembled WGS sequence"/>
</dbReference>
<comment type="similarity">
    <text evidence="1">Belongs to the short-chain dehydrogenases/reductases (SDR) family.</text>
</comment>
<comment type="caution">
    <text evidence="3">The sequence shown here is derived from an EMBL/GenBank/DDBJ whole genome shotgun (WGS) entry which is preliminary data.</text>
</comment>
<dbReference type="InterPro" id="IPR002347">
    <property type="entry name" value="SDR_fam"/>
</dbReference>
<protein>
    <submittedName>
        <fullName evidence="3">Uncharacterized protein</fullName>
    </submittedName>
</protein>
<gene>
    <name evidence="3" type="ORF">LITE_LOCUS13189</name>
</gene>
<dbReference type="EMBL" id="CAMGYJ010000004">
    <property type="protein sequence ID" value="CAI0406409.1"/>
    <property type="molecule type" value="Genomic_DNA"/>
</dbReference>
<evidence type="ECO:0000313" key="3">
    <source>
        <dbReference type="EMBL" id="CAI0406409.1"/>
    </source>
</evidence>